<evidence type="ECO:0000313" key="4">
    <source>
        <dbReference type="Proteomes" id="UP001172681"/>
    </source>
</evidence>
<dbReference type="AlphaFoldDB" id="A0AA38Y652"/>
<keyword evidence="1" id="KW-0732">Signal</keyword>
<evidence type="ECO:0000259" key="2">
    <source>
        <dbReference type="Pfam" id="PF01979"/>
    </source>
</evidence>
<dbReference type="Pfam" id="PF01979">
    <property type="entry name" value="Amidohydro_1"/>
    <property type="match status" value="1"/>
</dbReference>
<dbReference type="PANTHER" id="PTHR43135">
    <property type="entry name" value="ALPHA-D-RIBOSE 1-METHYLPHOSPHONATE 5-TRIPHOSPHATE DIPHOSPHATASE"/>
    <property type="match status" value="1"/>
</dbReference>
<dbReference type="GO" id="GO:0016810">
    <property type="term" value="F:hydrolase activity, acting on carbon-nitrogen (but not peptide) bonds"/>
    <property type="evidence" value="ECO:0007669"/>
    <property type="project" value="InterPro"/>
</dbReference>
<dbReference type="EMBL" id="JAPDRN010000028">
    <property type="protein sequence ID" value="KAJ9636577.1"/>
    <property type="molecule type" value="Genomic_DNA"/>
</dbReference>
<comment type="caution">
    <text evidence="3">The sequence shown here is derived from an EMBL/GenBank/DDBJ whole genome shotgun (WGS) entry which is preliminary data.</text>
</comment>
<proteinExistence type="predicted"/>
<evidence type="ECO:0000313" key="3">
    <source>
        <dbReference type="EMBL" id="KAJ9636577.1"/>
    </source>
</evidence>
<feature type="domain" description="Amidohydrolase-related" evidence="2">
    <location>
        <begin position="99"/>
        <end position="411"/>
    </location>
</feature>
<dbReference type="InterPro" id="IPR051781">
    <property type="entry name" value="Metallo-dep_Hydrolase"/>
</dbReference>
<dbReference type="InterPro" id="IPR006680">
    <property type="entry name" value="Amidohydro-rel"/>
</dbReference>
<sequence>MMKFLTPVLAALTIGSKMCIACSLHEGPTGNLQPSIDKVLEYVRSQHSASNVTTSIKNVRVFDGHDMTEPQTIFIANGKVTSRLPHEKADMEVDGTGKYLIPGLIDSHIHIDTVDTLELLSSYGVTTGMNMVCRNYTLCSALAEVTGLAQYLTATAGATIAGTGSPILGSTDNAIYPGDNVTNYVDDQFFSGSPAMWLKVVAQPGEDGLTQEQMNELTMAAHKLGYYSVTHATYLETFAKAVKSKTDILQHMSGDKALPKSLIQEIISNKQIVTPTMAIFRVGTNQPLLQEILRQGANGTANFTTVSENVRALYQAGIPLLAGTDSAAVPQLNISMPYGLALHCELQYLVEAGLTTCEALRAATVVPASTQRLFGRGKIAPGFRADLILLNSNPLFNISNTRDIVKVWTAGIESKHVTRNLTQQCSALNIVPLA</sequence>
<dbReference type="InterPro" id="IPR011059">
    <property type="entry name" value="Metal-dep_hydrolase_composite"/>
</dbReference>
<organism evidence="3 4">
    <name type="scientific">Knufia peltigerae</name>
    <dbReference type="NCBI Taxonomy" id="1002370"/>
    <lineage>
        <taxon>Eukaryota</taxon>
        <taxon>Fungi</taxon>
        <taxon>Dikarya</taxon>
        <taxon>Ascomycota</taxon>
        <taxon>Pezizomycotina</taxon>
        <taxon>Eurotiomycetes</taxon>
        <taxon>Chaetothyriomycetidae</taxon>
        <taxon>Chaetothyriales</taxon>
        <taxon>Trichomeriaceae</taxon>
        <taxon>Knufia</taxon>
    </lineage>
</organism>
<dbReference type="PANTHER" id="PTHR43135:SF3">
    <property type="entry name" value="ALPHA-D-RIBOSE 1-METHYLPHOSPHONATE 5-TRIPHOSPHATE DIPHOSPHATASE"/>
    <property type="match status" value="1"/>
</dbReference>
<evidence type="ECO:0000256" key="1">
    <source>
        <dbReference type="SAM" id="SignalP"/>
    </source>
</evidence>
<gene>
    <name evidence="3" type="ORF">H2204_005177</name>
</gene>
<dbReference type="SUPFAM" id="SSF51338">
    <property type="entry name" value="Composite domain of metallo-dependent hydrolases"/>
    <property type="match status" value="1"/>
</dbReference>
<accession>A0AA38Y652</accession>
<dbReference type="InterPro" id="IPR032466">
    <property type="entry name" value="Metal_Hydrolase"/>
</dbReference>
<reference evidence="3" key="1">
    <citation type="submission" date="2022-10" db="EMBL/GenBank/DDBJ databases">
        <title>Culturing micro-colonial fungi from biological soil crusts in the Mojave desert and describing Neophaeococcomyces mojavensis, and introducing the new genera and species Taxawa tesnikishii.</title>
        <authorList>
            <person name="Kurbessoian T."/>
            <person name="Stajich J.E."/>
        </authorList>
    </citation>
    <scope>NUCLEOTIDE SEQUENCE</scope>
    <source>
        <strain evidence="3">TK_35</strain>
    </source>
</reference>
<dbReference type="Gene3D" id="3.40.50.10910">
    <property type="entry name" value="Amidohydrolase"/>
    <property type="match status" value="1"/>
</dbReference>
<dbReference type="Gene3D" id="3.30.110.90">
    <property type="entry name" value="Amidohydrolase"/>
    <property type="match status" value="1"/>
</dbReference>
<feature type="signal peptide" evidence="1">
    <location>
        <begin position="1"/>
        <end position="21"/>
    </location>
</feature>
<dbReference type="SUPFAM" id="SSF51556">
    <property type="entry name" value="Metallo-dependent hydrolases"/>
    <property type="match status" value="1"/>
</dbReference>
<dbReference type="Gene3D" id="2.30.40.10">
    <property type="entry name" value="Urease, subunit C, domain 1"/>
    <property type="match status" value="1"/>
</dbReference>
<protein>
    <recommendedName>
        <fullName evidence="2">Amidohydrolase-related domain-containing protein</fullName>
    </recommendedName>
</protein>
<dbReference type="Proteomes" id="UP001172681">
    <property type="component" value="Unassembled WGS sequence"/>
</dbReference>
<dbReference type="Gene3D" id="1.20.58.520">
    <property type="entry name" value="Amidohydrolase"/>
    <property type="match status" value="1"/>
</dbReference>
<keyword evidence="4" id="KW-1185">Reference proteome</keyword>
<feature type="chain" id="PRO_5041360288" description="Amidohydrolase-related domain-containing protein" evidence="1">
    <location>
        <begin position="22"/>
        <end position="434"/>
    </location>
</feature>
<name>A0AA38Y652_9EURO</name>